<dbReference type="eggNOG" id="COG3119">
    <property type="taxonomic scope" value="Bacteria"/>
</dbReference>
<dbReference type="Gene3D" id="3.40.720.10">
    <property type="entry name" value="Alkaline Phosphatase, subunit A"/>
    <property type="match status" value="1"/>
</dbReference>
<keyword evidence="5" id="KW-0732">Signal</keyword>
<dbReference type="RefSeq" id="WP_014023000.1">
    <property type="nucleotide sequence ID" value="NC_015914.1"/>
</dbReference>
<gene>
    <name evidence="7" type="ordered locus">Cycma_5037</name>
</gene>
<feature type="domain" description="Sulfatase N-terminal" evidence="6">
    <location>
        <begin position="34"/>
        <end position="338"/>
    </location>
</feature>
<dbReference type="InterPro" id="IPR050738">
    <property type="entry name" value="Sulfatase"/>
</dbReference>
<keyword evidence="3" id="KW-0378">Hydrolase</keyword>
<keyword evidence="2" id="KW-0479">Metal-binding</keyword>
<sequence length="592" mass="66871">MGLSVKFTGKIFVFLCCMSAFYACHSEDKGIVKPNILIILTDDQGWGDLSFTGNPNLQTPNIDKLGEVGISFDRFYVSPVCSPTRAEMLTGRYHLRGGVSGTSAGQERLDLDETTFAEILQSEGYVTGAFGKWHNGMQHPYHPNARGFDEFYGFCSGHWGNYFSPPLEHNGKPVQGQGFLADDLTSKAIGFIEENKDKPFLVYLPLNTPHSPMQVPDRWYDPFSNKMLDSLVNGEDPDFTKAALAMCENIDWNVGRVMEQLKKLKLEENTLVIYFSDNGPNSFRWNGGMKGRKGSTDEGGVRSPFFMQWKGTIPEGKLIKEIAGAIDLFPTLMDLLGISYNPDKSFDGKSLKPLIFNENAAWEDRIIYRHWNNRTSLRTQDFLLDHEGNLFDMNKDPYQQYPIQDSKPELTAKLSSAKDAWENEMANELENDLKARSFTIGAPGAKYTQMPARDGDAHGGVQRSNRFPNDSFFENWQSLEDSITWNVEVIEPGKYEVELYYTCPQEDIGSTFRLQLGENYVDGKVELAHDPPLQGMENDRVKRMESYVKDFKAMQIGEIYLEKGEATLSLTALDIPGSQVMDLRLIVFTKTN</sequence>
<feature type="chain" id="PRO_5003400881" evidence="5">
    <location>
        <begin position="23"/>
        <end position="592"/>
    </location>
</feature>
<dbReference type="Proteomes" id="UP000001635">
    <property type="component" value="Chromosome"/>
</dbReference>
<dbReference type="STRING" id="880070.Cycma_5037"/>
<dbReference type="GO" id="GO:0046872">
    <property type="term" value="F:metal ion binding"/>
    <property type="evidence" value="ECO:0007669"/>
    <property type="project" value="UniProtKB-KW"/>
</dbReference>
<keyword evidence="8" id="KW-1185">Reference proteome</keyword>
<dbReference type="InterPro" id="IPR017850">
    <property type="entry name" value="Alkaline_phosphatase_core_sf"/>
</dbReference>
<dbReference type="CDD" id="cd16146">
    <property type="entry name" value="ARS_like"/>
    <property type="match status" value="1"/>
</dbReference>
<protein>
    <submittedName>
        <fullName evidence="7">Sulfatase</fullName>
    </submittedName>
</protein>
<dbReference type="GO" id="GO:0004065">
    <property type="term" value="F:arylsulfatase activity"/>
    <property type="evidence" value="ECO:0007669"/>
    <property type="project" value="TreeGrafter"/>
</dbReference>
<dbReference type="EMBL" id="CP002955">
    <property type="protein sequence ID" value="AEL28721.1"/>
    <property type="molecule type" value="Genomic_DNA"/>
</dbReference>
<feature type="signal peptide" evidence="5">
    <location>
        <begin position="1"/>
        <end position="22"/>
    </location>
</feature>
<dbReference type="InterPro" id="IPR000917">
    <property type="entry name" value="Sulfatase_N"/>
</dbReference>
<name>G0J8C1_CYCMS</name>
<evidence type="ECO:0000313" key="8">
    <source>
        <dbReference type="Proteomes" id="UP000001635"/>
    </source>
</evidence>
<dbReference type="Pfam" id="PF00884">
    <property type="entry name" value="Sulfatase"/>
    <property type="match status" value="1"/>
</dbReference>
<accession>G0J8C1</accession>
<evidence type="ECO:0000313" key="7">
    <source>
        <dbReference type="EMBL" id="AEL28721.1"/>
    </source>
</evidence>
<comment type="similarity">
    <text evidence="1">Belongs to the sulfatase family.</text>
</comment>
<dbReference type="AlphaFoldDB" id="G0J8C1"/>
<dbReference type="PROSITE" id="PS00523">
    <property type="entry name" value="SULFATASE_1"/>
    <property type="match status" value="1"/>
</dbReference>
<dbReference type="PROSITE" id="PS51257">
    <property type="entry name" value="PROKAR_LIPOPROTEIN"/>
    <property type="match status" value="1"/>
</dbReference>
<evidence type="ECO:0000256" key="3">
    <source>
        <dbReference type="ARBA" id="ARBA00022801"/>
    </source>
</evidence>
<organism evidence="7 8">
    <name type="scientific">Cyclobacterium marinum (strain ATCC 25205 / DSM 745 / LMG 13164 / NCIMB 1802)</name>
    <name type="common">Flectobacillus marinus</name>
    <dbReference type="NCBI Taxonomy" id="880070"/>
    <lineage>
        <taxon>Bacteria</taxon>
        <taxon>Pseudomonadati</taxon>
        <taxon>Bacteroidota</taxon>
        <taxon>Cytophagia</taxon>
        <taxon>Cytophagales</taxon>
        <taxon>Cyclobacteriaceae</taxon>
        <taxon>Cyclobacterium</taxon>
    </lineage>
</organism>
<dbReference type="SUPFAM" id="SSF53649">
    <property type="entry name" value="Alkaline phosphatase-like"/>
    <property type="match status" value="1"/>
</dbReference>
<dbReference type="HOGENOM" id="CLU_006332_10_4_10"/>
<dbReference type="PANTHER" id="PTHR42693:SF53">
    <property type="entry name" value="ENDO-4-O-SULFATASE"/>
    <property type="match status" value="1"/>
</dbReference>
<evidence type="ECO:0000256" key="5">
    <source>
        <dbReference type="SAM" id="SignalP"/>
    </source>
</evidence>
<evidence type="ECO:0000256" key="1">
    <source>
        <dbReference type="ARBA" id="ARBA00008779"/>
    </source>
</evidence>
<dbReference type="Gene3D" id="2.60.120.260">
    <property type="entry name" value="Galactose-binding domain-like"/>
    <property type="match status" value="1"/>
</dbReference>
<evidence type="ECO:0000259" key="6">
    <source>
        <dbReference type="Pfam" id="PF00884"/>
    </source>
</evidence>
<proteinExistence type="inferred from homology"/>
<keyword evidence="4" id="KW-0106">Calcium</keyword>
<evidence type="ECO:0000256" key="2">
    <source>
        <dbReference type="ARBA" id="ARBA00022723"/>
    </source>
</evidence>
<dbReference type="KEGG" id="cmr:Cycma_5037"/>
<reference evidence="8" key="1">
    <citation type="submission" date="2011-07" db="EMBL/GenBank/DDBJ databases">
        <title>The complete genome of Cyclobacterium marinum DSM 745.</title>
        <authorList>
            <person name="Lucas S."/>
            <person name="Han J."/>
            <person name="Lapidus A."/>
            <person name="Bruce D."/>
            <person name="Goodwin L."/>
            <person name="Pitluck S."/>
            <person name="Peters L."/>
            <person name="Kyrpides N."/>
            <person name="Mavromatis K."/>
            <person name="Ivanova N."/>
            <person name="Ovchinnikova G."/>
            <person name="Chertkov O."/>
            <person name="Detter J.C."/>
            <person name="Tapia R."/>
            <person name="Han C."/>
            <person name="Land M."/>
            <person name="Hauser L."/>
            <person name="Markowitz V."/>
            <person name="Cheng J.-F."/>
            <person name="Hugenholtz P."/>
            <person name="Woyke T."/>
            <person name="Wu D."/>
            <person name="Tindall B."/>
            <person name="Schuetze A."/>
            <person name="Brambilla E."/>
            <person name="Klenk H.-P."/>
            <person name="Eisen J.A."/>
        </authorList>
    </citation>
    <scope>NUCLEOTIDE SEQUENCE [LARGE SCALE GENOMIC DNA]</scope>
    <source>
        <strain evidence="8">ATCC 25205 / DSM 745 / LMG 13164 / NCIMB 1802</strain>
    </source>
</reference>
<dbReference type="PANTHER" id="PTHR42693">
    <property type="entry name" value="ARYLSULFATASE FAMILY MEMBER"/>
    <property type="match status" value="1"/>
</dbReference>
<dbReference type="InterPro" id="IPR024607">
    <property type="entry name" value="Sulfatase_CS"/>
</dbReference>
<evidence type="ECO:0000256" key="4">
    <source>
        <dbReference type="ARBA" id="ARBA00022837"/>
    </source>
</evidence>